<feature type="region of interest" description="Disordered" evidence="1">
    <location>
        <begin position="306"/>
        <end position="326"/>
    </location>
</feature>
<evidence type="ECO:0000313" key="3">
    <source>
        <dbReference type="Proteomes" id="UP001239445"/>
    </source>
</evidence>
<dbReference type="AlphaFoldDB" id="A0AAJ0BDS5"/>
<accession>A0AAJ0BDS5</accession>
<dbReference type="Gene3D" id="2.60.120.620">
    <property type="entry name" value="q2cbj1_9rhob like domain"/>
    <property type="match status" value="1"/>
</dbReference>
<gene>
    <name evidence="2" type="ORF">QBC47DRAFT_379281</name>
</gene>
<dbReference type="EMBL" id="MU839832">
    <property type="protein sequence ID" value="KAK1756167.1"/>
    <property type="molecule type" value="Genomic_DNA"/>
</dbReference>
<evidence type="ECO:0000313" key="2">
    <source>
        <dbReference type="EMBL" id="KAK1756167.1"/>
    </source>
</evidence>
<protein>
    <submittedName>
        <fullName evidence="2">Ribonucleoside-diphosphate reductase large subunit</fullName>
    </submittedName>
</protein>
<dbReference type="Proteomes" id="UP001239445">
    <property type="component" value="Unassembled WGS sequence"/>
</dbReference>
<organism evidence="2 3">
    <name type="scientific">Echria macrotheca</name>
    <dbReference type="NCBI Taxonomy" id="438768"/>
    <lineage>
        <taxon>Eukaryota</taxon>
        <taxon>Fungi</taxon>
        <taxon>Dikarya</taxon>
        <taxon>Ascomycota</taxon>
        <taxon>Pezizomycotina</taxon>
        <taxon>Sordariomycetes</taxon>
        <taxon>Sordariomycetidae</taxon>
        <taxon>Sordariales</taxon>
        <taxon>Schizotheciaceae</taxon>
        <taxon>Echria</taxon>
    </lineage>
</organism>
<sequence length="326" mass="36548">MSPPSVLTPEEKEHFLTHGWVKIPGAFTKEQADKVIQNVWTRLGMDPEDKSTWCRLRTNMPWHSKFDASEFAPRAWAAICELCGGEDRVHPDSKMWKDGLIVNLGTPEGEGKPLDPKALEGWHVDGDFFVHYLDSPEQGLLVTPLFTDIVPGGGGTVICPDAIPKVAKHLYEHSEGVCPRMTPRGAASFKQEKDLRWFNGLARSCDNFVEITGNVGDVYIMHPLMLHSASSNSLRRLRIITNPPVSLNEPFCFDREDGAYSLVEEVTLRAIGKENLKGWKITAPREEVVPERVRIQERMKREEEERLAALKQQAAEGAQQRVSAAA</sequence>
<reference evidence="2" key="1">
    <citation type="submission" date="2023-06" db="EMBL/GenBank/DDBJ databases">
        <title>Genome-scale phylogeny and comparative genomics of the fungal order Sordariales.</title>
        <authorList>
            <consortium name="Lawrence Berkeley National Laboratory"/>
            <person name="Hensen N."/>
            <person name="Bonometti L."/>
            <person name="Westerberg I."/>
            <person name="Brannstrom I.O."/>
            <person name="Guillou S."/>
            <person name="Cros-Aarteil S."/>
            <person name="Calhoun S."/>
            <person name="Haridas S."/>
            <person name="Kuo A."/>
            <person name="Mondo S."/>
            <person name="Pangilinan J."/>
            <person name="Riley R."/>
            <person name="Labutti K."/>
            <person name="Andreopoulos B."/>
            <person name="Lipzen A."/>
            <person name="Chen C."/>
            <person name="Yanf M."/>
            <person name="Daum C."/>
            <person name="Ng V."/>
            <person name="Clum A."/>
            <person name="Steindorff A."/>
            <person name="Ohm R."/>
            <person name="Martin F."/>
            <person name="Silar P."/>
            <person name="Natvig D."/>
            <person name="Lalanne C."/>
            <person name="Gautier V."/>
            <person name="Ament-Velasquez S.L."/>
            <person name="Kruys A."/>
            <person name="Hutchinson M.I."/>
            <person name="Powell A.J."/>
            <person name="Barry K."/>
            <person name="Miller A.N."/>
            <person name="Grigoriev I.V."/>
            <person name="Debuchy R."/>
            <person name="Gladieux P."/>
            <person name="Thoren M.H."/>
            <person name="Johannesson H."/>
        </authorList>
    </citation>
    <scope>NUCLEOTIDE SEQUENCE</scope>
    <source>
        <strain evidence="2">PSN4</strain>
    </source>
</reference>
<keyword evidence="3" id="KW-1185">Reference proteome</keyword>
<name>A0AAJ0BDS5_9PEZI</name>
<comment type="caution">
    <text evidence="2">The sequence shown here is derived from an EMBL/GenBank/DDBJ whole genome shotgun (WGS) entry which is preliminary data.</text>
</comment>
<dbReference type="SUPFAM" id="SSF51197">
    <property type="entry name" value="Clavaminate synthase-like"/>
    <property type="match status" value="1"/>
</dbReference>
<evidence type="ECO:0000256" key="1">
    <source>
        <dbReference type="SAM" id="MobiDB-lite"/>
    </source>
</evidence>
<proteinExistence type="predicted"/>